<dbReference type="GO" id="GO:0004521">
    <property type="term" value="F:RNA endonuclease activity"/>
    <property type="evidence" value="ECO:0007669"/>
    <property type="project" value="InterPro"/>
</dbReference>
<dbReference type="InterPro" id="IPR038241">
    <property type="entry name" value="GhoS_sf"/>
</dbReference>
<dbReference type="Pfam" id="PF11080">
    <property type="entry name" value="GhoS"/>
    <property type="match status" value="1"/>
</dbReference>
<evidence type="ECO:0000313" key="2">
    <source>
        <dbReference type="Proteomes" id="UP000240212"/>
    </source>
</evidence>
<proteinExistence type="predicted"/>
<dbReference type="Gene3D" id="3.30.70.2360">
    <property type="match status" value="1"/>
</dbReference>
<dbReference type="STRING" id="1388748.GCA_000463155_01150"/>
<evidence type="ECO:0000313" key="1">
    <source>
        <dbReference type="EMBL" id="PSN06446.1"/>
    </source>
</evidence>
<name>A0A2P8VFY9_9ENTR</name>
<dbReference type="AlphaFoldDB" id="A0A2P8VFY9"/>
<dbReference type="InterPro" id="IPR022597">
    <property type="entry name" value="GhoS"/>
</dbReference>
<dbReference type="RefSeq" id="WP_106877894.1">
    <property type="nucleotide sequence ID" value="NZ_JBOIPK010000001.1"/>
</dbReference>
<dbReference type="Proteomes" id="UP000240212">
    <property type="component" value="Unassembled WGS sequence"/>
</dbReference>
<dbReference type="EMBL" id="PYEP01000007">
    <property type="protein sequence ID" value="PSN06446.1"/>
    <property type="molecule type" value="Genomic_DNA"/>
</dbReference>
<organism evidence="1 2">
    <name type="scientific">Siccibacter turicensis</name>
    <dbReference type="NCBI Taxonomy" id="357233"/>
    <lineage>
        <taxon>Bacteria</taxon>
        <taxon>Pseudomonadati</taxon>
        <taxon>Pseudomonadota</taxon>
        <taxon>Gammaproteobacteria</taxon>
        <taxon>Enterobacterales</taxon>
        <taxon>Enterobacteriaceae</taxon>
        <taxon>Siccibacter</taxon>
    </lineage>
</organism>
<gene>
    <name evidence="1" type="ORF">C7G83_15620</name>
</gene>
<comment type="caution">
    <text evidence="1">The sequence shown here is derived from an EMBL/GenBank/DDBJ whole genome shotgun (WGS) entry which is preliminary data.</text>
</comment>
<dbReference type="OrthoDB" id="6490595at2"/>
<keyword evidence="2" id="KW-1185">Reference proteome</keyword>
<reference evidence="1 2" key="1">
    <citation type="submission" date="2018-03" db="EMBL/GenBank/DDBJ databases">
        <title>Draft genome sequence of the first documented clinical Siccibacter turicensis isolate in Austria.</title>
        <authorList>
            <person name="Lepuschitz S."/>
            <person name="Pekard-Amenitsch S."/>
            <person name="Haunold R."/>
            <person name="Schill S."/>
            <person name="Mach R."/>
            <person name="Allerberger F."/>
            <person name="Ruppitsch W."/>
            <person name="Forsythe S.J."/>
        </authorList>
    </citation>
    <scope>NUCLEOTIDE SEQUENCE [LARGE SCALE GENOMIC DNA]</scope>
    <source>
        <strain evidence="1 2">6100069499-17</strain>
    </source>
</reference>
<protein>
    <submittedName>
        <fullName evidence="1">Uncharacterized protein</fullName>
    </submittedName>
</protein>
<sequence>MSNDDIKRFIVTVTGADRSLTDVNELTNAMTGSGFALTITDDDGKVHELGPMTFSLLGPQEADEVKAMAEGLAESAIGRKPEVTVVPLHDWLAENESR</sequence>
<accession>A0A2P8VFY9</accession>